<dbReference type="InterPro" id="IPR000618">
    <property type="entry name" value="Insect_cuticle"/>
</dbReference>
<dbReference type="InterPro" id="IPR050468">
    <property type="entry name" value="Cuticle_Struct_Prot"/>
</dbReference>
<evidence type="ECO:0000313" key="4">
    <source>
        <dbReference type="Proteomes" id="UP001054945"/>
    </source>
</evidence>
<dbReference type="Pfam" id="PF00379">
    <property type="entry name" value="Chitin_bind_4"/>
    <property type="match status" value="1"/>
</dbReference>
<sequence>MGSNTEMNPETVLEQSQGSYGYTDNKGIARQVHYVADKAGFRAQVKTNEPGTANQNPAAVQVISNDPYSRGAAESMVMKDIVTK</sequence>
<accession>A0AAV4M790</accession>
<dbReference type="GO" id="GO:0008010">
    <property type="term" value="F:structural constituent of chitin-based larval cuticle"/>
    <property type="evidence" value="ECO:0007669"/>
    <property type="project" value="TreeGrafter"/>
</dbReference>
<reference evidence="3 4" key="1">
    <citation type="submission" date="2021-06" db="EMBL/GenBank/DDBJ databases">
        <title>Caerostris extrusa draft genome.</title>
        <authorList>
            <person name="Kono N."/>
            <person name="Arakawa K."/>
        </authorList>
    </citation>
    <scope>NUCLEOTIDE SEQUENCE [LARGE SCALE GENOMIC DNA]</scope>
</reference>
<evidence type="ECO:0000313" key="3">
    <source>
        <dbReference type="EMBL" id="GIX67271.1"/>
    </source>
</evidence>
<dbReference type="Proteomes" id="UP001054945">
    <property type="component" value="Unassembled WGS sequence"/>
</dbReference>
<evidence type="ECO:0000256" key="2">
    <source>
        <dbReference type="SAM" id="MobiDB-lite"/>
    </source>
</evidence>
<dbReference type="GO" id="GO:0062129">
    <property type="term" value="C:chitin-based extracellular matrix"/>
    <property type="evidence" value="ECO:0007669"/>
    <property type="project" value="TreeGrafter"/>
</dbReference>
<dbReference type="PROSITE" id="PS51155">
    <property type="entry name" value="CHIT_BIND_RR_2"/>
    <property type="match status" value="1"/>
</dbReference>
<dbReference type="EMBL" id="BPLR01001864">
    <property type="protein sequence ID" value="GIX67271.1"/>
    <property type="molecule type" value="Genomic_DNA"/>
</dbReference>
<feature type="region of interest" description="Disordered" evidence="2">
    <location>
        <begin position="1"/>
        <end position="20"/>
    </location>
</feature>
<comment type="caution">
    <text evidence="3">The sequence shown here is derived from an EMBL/GenBank/DDBJ whole genome shotgun (WGS) entry which is preliminary data.</text>
</comment>
<protein>
    <submittedName>
        <fullName evidence="3">Uncharacterized protein</fullName>
    </submittedName>
</protein>
<proteinExistence type="predicted"/>
<dbReference type="PANTHER" id="PTHR10380">
    <property type="entry name" value="CUTICLE PROTEIN"/>
    <property type="match status" value="1"/>
</dbReference>
<keyword evidence="4" id="KW-1185">Reference proteome</keyword>
<gene>
    <name evidence="3" type="primary">AVEN_176947_1</name>
    <name evidence="3" type="ORF">CEXT_791331</name>
</gene>
<organism evidence="3 4">
    <name type="scientific">Caerostris extrusa</name>
    <name type="common">Bark spider</name>
    <name type="synonym">Caerostris bankana</name>
    <dbReference type="NCBI Taxonomy" id="172846"/>
    <lineage>
        <taxon>Eukaryota</taxon>
        <taxon>Metazoa</taxon>
        <taxon>Ecdysozoa</taxon>
        <taxon>Arthropoda</taxon>
        <taxon>Chelicerata</taxon>
        <taxon>Arachnida</taxon>
        <taxon>Araneae</taxon>
        <taxon>Araneomorphae</taxon>
        <taxon>Entelegynae</taxon>
        <taxon>Araneoidea</taxon>
        <taxon>Araneidae</taxon>
        <taxon>Caerostris</taxon>
    </lineage>
</organism>
<evidence type="ECO:0000256" key="1">
    <source>
        <dbReference type="PROSITE-ProRule" id="PRU00497"/>
    </source>
</evidence>
<name>A0AAV4M790_CAEEX</name>
<dbReference type="AlphaFoldDB" id="A0AAV4M790"/>
<keyword evidence="1" id="KW-0193">Cuticle</keyword>